<organism evidence="1 2">
    <name type="scientific">Desulforapulum autotrophicum (strain ATCC 43914 / DSM 3382 / VKM B-1955 / HRM2)</name>
    <name type="common">Desulfobacterium autotrophicum</name>
    <dbReference type="NCBI Taxonomy" id="177437"/>
    <lineage>
        <taxon>Bacteria</taxon>
        <taxon>Pseudomonadati</taxon>
        <taxon>Thermodesulfobacteriota</taxon>
        <taxon>Desulfobacteria</taxon>
        <taxon>Desulfobacterales</taxon>
        <taxon>Desulfobacteraceae</taxon>
        <taxon>Desulforapulum</taxon>
    </lineage>
</organism>
<dbReference type="eggNOG" id="ENOG5033E7W">
    <property type="taxonomic scope" value="Bacteria"/>
</dbReference>
<name>C0Q8S4_DESAH</name>
<reference evidence="1 2" key="1">
    <citation type="journal article" date="2009" name="Environ. Microbiol.">
        <title>Genome sequence of Desulfobacterium autotrophicum HRM2, a marine sulfate reducer oxidizing organic carbon completely to carbon dioxide.</title>
        <authorList>
            <person name="Strittmatter A.W."/>
            <person name="Liesegang H."/>
            <person name="Rabus R."/>
            <person name="Decker I."/>
            <person name="Amann J."/>
            <person name="Andres S."/>
            <person name="Henne A."/>
            <person name="Fricke W.F."/>
            <person name="Martinez-Arias R."/>
            <person name="Bartels D."/>
            <person name="Goesmann A."/>
            <person name="Krause L."/>
            <person name="Puehler A."/>
            <person name="Klenk H.P."/>
            <person name="Richter M."/>
            <person name="Schuler M."/>
            <person name="Gloeckner F.O."/>
            <person name="Meyerdierks A."/>
            <person name="Gottschalk G."/>
            <person name="Amann R."/>
        </authorList>
    </citation>
    <scope>NUCLEOTIDE SEQUENCE [LARGE SCALE GENOMIC DNA]</scope>
    <source>
        <strain evidence="2">ATCC 43914 / DSM 3382 / HRM2</strain>
    </source>
</reference>
<evidence type="ECO:0000313" key="1">
    <source>
        <dbReference type="EMBL" id="ACN14414.1"/>
    </source>
</evidence>
<dbReference type="AlphaFoldDB" id="C0Q8S4"/>
<gene>
    <name evidence="1" type="ordered locus">HRM2_13030</name>
</gene>
<sequence>MQLLGETMNEQLMTVLEHIKEKYQEKAMAGERNYINVDIGKVALKLGFKELHDKYLDREVVVVLKKPLPGMKVRIDGRTFVNYAEYASGFAVPEYIARNANIYFKNYTANDSMILNFA</sequence>
<dbReference type="Proteomes" id="UP000000442">
    <property type="component" value="Chromosome"/>
</dbReference>
<dbReference type="HOGENOM" id="CLU_2154297_0_0_7"/>
<evidence type="ECO:0000313" key="2">
    <source>
        <dbReference type="Proteomes" id="UP000000442"/>
    </source>
</evidence>
<dbReference type="KEGG" id="dat:HRM2_13030"/>
<accession>C0Q8S4</accession>
<protein>
    <submittedName>
        <fullName evidence="1">Uncharacterized protein</fullName>
    </submittedName>
</protein>
<proteinExistence type="predicted"/>
<dbReference type="EMBL" id="CP001087">
    <property type="protein sequence ID" value="ACN14414.1"/>
    <property type="molecule type" value="Genomic_DNA"/>
</dbReference>
<keyword evidence="2" id="KW-1185">Reference proteome</keyword>